<dbReference type="InterPro" id="IPR036226">
    <property type="entry name" value="LipOase_C_sf"/>
</dbReference>
<dbReference type="Gene3D" id="4.10.372.10">
    <property type="entry name" value="Lipoxygenase-1, Domain 3"/>
    <property type="match status" value="1"/>
</dbReference>
<dbReference type="InterPro" id="IPR013819">
    <property type="entry name" value="LipOase_C"/>
</dbReference>
<dbReference type="Gene3D" id="2.60.60.20">
    <property type="entry name" value="PLAT/LH2 domain"/>
    <property type="match status" value="1"/>
</dbReference>
<keyword evidence="8" id="KW-0443">Lipid metabolism</keyword>
<evidence type="ECO:0000256" key="11">
    <source>
        <dbReference type="PROSITE-ProRule" id="PRU00152"/>
    </source>
</evidence>
<dbReference type="PROSITE" id="PS50095">
    <property type="entry name" value="PLAT"/>
    <property type="match status" value="1"/>
</dbReference>
<dbReference type="PROSITE" id="PS51393">
    <property type="entry name" value="LIPOXYGENASE_3"/>
    <property type="match status" value="1"/>
</dbReference>
<dbReference type="EC" id="1.13.11.12" evidence="10"/>
<dbReference type="GO" id="GO:0016165">
    <property type="term" value="F:linoleate 13S-lipoxygenase activity"/>
    <property type="evidence" value="ECO:0007669"/>
    <property type="project" value="UniProtKB-EC"/>
</dbReference>
<evidence type="ECO:0000259" key="12">
    <source>
        <dbReference type="PROSITE" id="PS50095"/>
    </source>
</evidence>
<dbReference type="CDD" id="cd01751">
    <property type="entry name" value="PLAT_LH2"/>
    <property type="match status" value="1"/>
</dbReference>
<keyword evidence="6" id="KW-0223">Dioxygenase</keyword>
<evidence type="ECO:0000256" key="6">
    <source>
        <dbReference type="ARBA" id="ARBA00022964"/>
    </source>
</evidence>
<organism evidence="14 15">
    <name type="scientific">Oryza meyeriana var. granulata</name>
    <dbReference type="NCBI Taxonomy" id="110450"/>
    <lineage>
        <taxon>Eukaryota</taxon>
        <taxon>Viridiplantae</taxon>
        <taxon>Streptophyta</taxon>
        <taxon>Embryophyta</taxon>
        <taxon>Tracheophyta</taxon>
        <taxon>Spermatophyta</taxon>
        <taxon>Magnoliopsida</taxon>
        <taxon>Liliopsida</taxon>
        <taxon>Poales</taxon>
        <taxon>Poaceae</taxon>
        <taxon>BOP clade</taxon>
        <taxon>Oryzoideae</taxon>
        <taxon>Oryzeae</taxon>
        <taxon>Oryzinae</taxon>
        <taxon>Oryza</taxon>
        <taxon>Oryza meyeriana</taxon>
    </lineage>
</organism>
<evidence type="ECO:0000256" key="2">
    <source>
        <dbReference type="ARBA" id="ARBA00022516"/>
    </source>
</evidence>
<dbReference type="Pfam" id="PF01477">
    <property type="entry name" value="PLAT"/>
    <property type="match status" value="1"/>
</dbReference>
<gene>
    <name evidence="14" type="ORF">E2562_035766</name>
</gene>
<dbReference type="EMBL" id="SPHZ02000001">
    <property type="protein sequence ID" value="KAF0935798.1"/>
    <property type="molecule type" value="Genomic_DNA"/>
</dbReference>
<dbReference type="FunFam" id="2.60.60.20:FF:000021">
    <property type="entry name" value="Lipoxygenase"/>
    <property type="match status" value="1"/>
</dbReference>
<evidence type="ECO:0000313" key="15">
    <source>
        <dbReference type="Proteomes" id="UP000479710"/>
    </source>
</evidence>
<dbReference type="InterPro" id="IPR000907">
    <property type="entry name" value="LipOase"/>
</dbReference>
<dbReference type="OrthoDB" id="407298at2759"/>
<dbReference type="InterPro" id="IPR001024">
    <property type="entry name" value="PLAT/LH2_dom"/>
</dbReference>
<dbReference type="InterPro" id="IPR036392">
    <property type="entry name" value="PLAT/LH2_dom_sf"/>
</dbReference>
<name>A0A6G1FFQ8_9ORYZ</name>
<comment type="similarity">
    <text evidence="1">Belongs to the lipoxygenase family.</text>
</comment>
<dbReference type="InterPro" id="IPR027433">
    <property type="entry name" value="Lipoxygenase_dom_3"/>
</dbReference>
<dbReference type="GO" id="GO:0031408">
    <property type="term" value="P:oxylipin biosynthetic process"/>
    <property type="evidence" value="ECO:0007669"/>
    <property type="project" value="UniProtKB-KW"/>
</dbReference>
<keyword evidence="4" id="KW-0925">Oxylipin biosynthesis</keyword>
<dbReference type="GO" id="GO:0046872">
    <property type="term" value="F:metal ion binding"/>
    <property type="evidence" value="ECO:0007669"/>
    <property type="project" value="UniProtKB-KW"/>
</dbReference>
<sequence length="410" mass="45897">MIHLKQPLVLLQQRRAGRSAGRGGGRLTAPRCSSIEEAAGVSAVTVDRSLTVTATVTVQSPIGVMYAARAIDDFSDLFGKTILLELVSSEVDPKTGKEKEKVSAFAHRTLKEGTYKAEFTVPATFGPVGAVLVENEHHKEMFIKEIRLVTGADDSSAVTFDCNSWVHSKFDNPDRRVFFTVKSYLPSQTPKGIEPLRKKELETLRGDGTGERKFFERVYDYDVYNDLGDPDYKIEHLRPVLGGDDHPYPRRCRTGRPHSEIDRRTERRRGPMYVPRDEQFSDVKGMTFSATTLRSGLHAMLPALEPMLANQQLRFPHFPAIDGLYSDGIPLPSQLNAAGATADIVGGIIPRVVRMIEDTTDHVLRFEVPEMLERDRFSWFRDEEFARQVLAGVNPMCIHLLTVAPPFPTT</sequence>
<evidence type="ECO:0000256" key="8">
    <source>
        <dbReference type="ARBA" id="ARBA00023098"/>
    </source>
</evidence>
<evidence type="ECO:0000256" key="10">
    <source>
        <dbReference type="ARBA" id="ARBA00038988"/>
    </source>
</evidence>
<evidence type="ECO:0000256" key="9">
    <source>
        <dbReference type="ARBA" id="ARBA00023160"/>
    </source>
</evidence>
<evidence type="ECO:0000256" key="3">
    <source>
        <dbReference type="ARBA" id="ARBA00022723"/>
    </source>
</evidence>
<evidence type="ECO:0000313" key="14">
    <source>
        <dbReference type="EMBL" id="KAF0935798.1"/>
    </source>
</evidence>
<evidence type="ECO:0000256" key="7">
    <source>
        <dbReference type="ARBA" id="ARBA00023002"/>
    </source>
</evidence>
<accession>A0A6G1FFQ8</accession>
<keyword evidence="2" id="KW-0444">Lipid biosynthesis</keyword>
<dbReference type="PRINTS" id="PR00468">
    <property type="entry name" value="PLTLPOXGNASE"/>
</dbReference>
<keyword evidence="9" id="KW-0275">Fatty acid biosynthesis</keyword>
<keyword evidence="5" id="KW-0276">Fatty acid metabolism</keyword>
<dbReference type="Gene3D" id="4.10.375.10">
    <property type="entry name" value="Lipoxygenase-1, Domain 2"/>
    <property type="match status" value="1"/>
</dbReference>
<evidence type="ECO:0000256" key="1">
    <source>
        <dbReference type="ARBA" id="ARBA00009419"/>
    </source>
</evidence>
<feature type="domain" description="Lipoxygenase" evidence="13">
    <location>
        <begin position="183"/>
        <end position="410"/>
    </location>
</feature>
<dbReference type="InterPro" id="IPR001246">
    <property type="entry name" value="LipOase_plant"/>
</dbReference>
<dbReference type="FunFam" id="4.10.372.10:FF:000002">
    <property type="entry name" value="Lipoxygenase"/>
    <property type="match status" value="1"/>
</dbReference>
<reference evidence="14 15" key="1">
    <citation type="submission" date="2019-11" db="EMBL/GenBank/DDBJ databases">
        <title>Whole genome sequence of Oryza granulata.</title>
        <authorList>
            <person name="Li W."/>
        </authorList>
    </citation>
    <scope>NUCLEOTIDE SEQUENCE [LARGE SCALE GENOMIC DNA]</scope>
    <source>
        <strain evidence="15">cv. Menghai</strain>
        <tissue evidence="14">Leaf</tissue>
    </source>
</reference>
<dbReference type="Pfam" id="PF00305">
    <property type="entry name" value="Lipoxygenase"/>
    <property type="match status" value="1"/>
</dbReference>
<evidence type="ECO:0000259" key="13">
    <source>
        <dbReference type="PROSITE" id="PS51393"/>
    </source>
</evidence>
<dbReference type="InterPro" id="IPR042057">
    <property type="entry name" value="Lipoxy_PLAT/LH2"/>
</dbReference>
<dbReference type="GO" id="GO:0034440">
    <property type="term" value="P:lipid oxidation"/>
    <property type="evidence" value="ECO:0007669"/>
    <property type="project" value="InterPro"/>
</dbReference>
<evidence type="ECO:0000256" key="5">
    <source>
        <dbReference type="ARBA" id="ARBA00022832"/>
    </source>
</evidence>
<feature type="domain" description="PLAT" evidence="12">
    <location>
        <begin position="58"/>
        <end position="180"/>
    </location>
</feature>
<comment type="caution">
    <text evidence="14">The sequence shown here is derived from an EMBL/GenBank/DDBJ whole genome shotgun (WGS) entry which is preliminary data.</text>
</comment>
<keyword evidence="7" id="KW-0560">Oxidoreductase</keyword>
<protein>
    <recommendedName>
        <fullName evidence="10">linoleate 13S-lipoxygenase</fullName>
        <ecNumber evidence="10">1.13.11.12</ecNumber>
    </recommendedName>
</protein>
<dbReference type="SUPFAM" id="SSF49723">
    <property type="entry name" value="Lipase/lipooxygenase domain (PLAT/LH2 domain)"/>
    <property type="match status" value="1"/>
</dbReference>
<dbReference type="Proteomes" id="UP000479710">
    <property type="component" value="Unassembled WGS sequence"/>
</dbReference>
<dbReference type="PANTHER" id="PTHR11771">
    <property type="entry name" value="LIPOXYGENASE"/>
    <property type="match status" value="1"/>
</dbReference>
<dbReference type="SMART" id="SM00308">
    <property type="entry name" value="LH2"/>
    <property type="match status" value="1"/>
</dbReference>
<dbReference type="GO" id="GO:0006633">
    <property type="term" value="P:fatty acid biosynthetic process"/>
    <property type="evidence" value="ECO:0007669"/>
    <property type="project" value="UniProtKB-KW"/>
</dbReference>
<dbReference type="AlphaFoldDB" id="A0A6G1FFQ8"/>
<keyword evidence="3" id="KW-0479">Metal-binding</keyword>
<evidence type="ECO:0000256" key="4">
    <source>
        <dbReference type="ARBA" id="ARBA00022767"/>
    </source>
</evidence>
<comment type="caution">
    <text evidence="11">Lacks conserved residue(s) required for the propagation of feature annotation.</text>
</comment>
<dbReference type="SUPFAM" id="SSF48484">
    <property type="entry name" value="Lipoxigenase"/>
    <property type="match status" value="1"/>
</dbReference>
<proteinExistence type="inferred from homology"/>
<keyword evidence="15" id="KW-1185">Reference proteome</keyword>